<proteinExistence type="predicted"/>
<dbReference type="PANTHER" id="PTHR24413">
    <property type="entry name" value="SPECKLE-TYPE POZ PROTEIN"/>
    <property type="match status" value="1"/>
</dbReference>
<sequence>MQYYSNKEYEVSFRWEIEDFTLSPLKRGEKLCSPSFTVSTLGATKWYLVLIPEGTIDPAYMSLYLCRENGGSKIKRVTANFKLELCTDGNLLRSKSQTCKDISFGEKDSWGYEKFLRRKELDTMLEQSCVRSIIIRCGICASNIKSKWTENAGLQNLSDNFLSVYESGQFSDVVLHCEDTDVMAHRCILAARLPKLSLQLGLLNSETLVARCDIVNISLPALKCILFYAYSGKMNLPPSEIPPDLLVVAIRYELWDLIQKMKTYPSFYLATTIFNVEHESVSWRIDKSSLLKNNNFSLVRIVPSVSLYIDSIVITCYLNMDPKTNLVEAGGINIFLSGFEKKCSVSLSWWISVNSQESTLLNLYVGNHLFTDHNQWYIPLDIRGVPVEHCLDLICELDFCDGISSSTIREGWTSSKTPVSHFNDFSTLSNNLSGLLFTSNCYDFVIVCENQTFPVHAIVLAARSPVFNRMLQYDMIERRCRRVIIEDARSTIVQLMLSYMYSGIVRDLKYGEAFDLYRAADKYDMSVLKERCSWFLMSSMNVRNVRCLLALAYFHSDTVMIKHAFKFLEKTYLHVDLGSF</sequence>
<dbReference type="Pfam" id="PF22486">
    <property type="entry name" value="MATH_2"/>
    <property type="match status" value="1"/>
</dbReference>
<dbReference type="SUPFAM" id="SSF49599">
    <property type="entry name" value="TRAF domain-like"/>
    <property type="match status" value="1"/>
</dbReference>
<evidence type="ECO:0000313" key="4">
    <source>
        <dbReference type="Proteomes" id="UP000886998"/>
    </source>
</evidence>
<evidence type="ECO:0000313" key="3">
    <source>
        <dbReference type="EMBL" id="GFY39261.1"/>
    </source>
</evidence>
<dbReference type="Gene3D" id="2.60.210.10">
    <property type="entry name" value="Apoptosis, Tumor Necrosis Factor Receptor Associated Protein 2, Chain A"/>
    <property type="match status" value="1"/>
</dbReference>
<keyword evidence="4" id="KW-1185">Reference proteome</keyword>
<protein>
    <submittedName>
        <fullName evidence="3">Speckle-type POZ protein B</fullName>
    </submittedName>
</protein>
<name>A0A8X6WSK0_9ARAC</name>
<dbReference type="AlphaFoldDB" id="A0A8X6WSK0"/>
<dbReference type="InterPro" id="IPR008974">
    <property type="entry name" value="TRAF-like"/>
</dbReference>
<organism evidence="3 4">
    <name type="scientific">Trichonephila inaurata madagascariensis</name>
    <dbReference type="NCBI Taxonomy" id="2747483"/>
    <lineage>
        <taxon>Eukaryota</taxon>
        <taxon>Metazoa</taxon>
        <taxon>Ecdysozoa</taxon>
        <taxon>Arthropoda</taxon>
        <taxon>Chelicerata</taxon>
        <taxon>Arachnida</taxon>
        <taxon>Araneae</taxon>
        <taxon>Araneomorphae</taxon>
        <taxon>Entelegynae</taxon>
        <taxon>Araneoidea</taxon>
        <taxon>Nephilidae</taxon>
        <taxon>Trichonephila</taxon>
        <taxon>Trichonephila inaurata</taxon>
    </lineage>
</organism>
<dbReference type="Gene3D" id="3.30.710.10">
    <property type="entry name" value="Potassium Channel Kv1.1, Chain A"/>
    <property type="match status" value="2"/>
</dbReference>
<dbReference type="InterPro" id="IPR002083">
    <property type="entry name" value="MATH/TRAF_dom"/>
</dbReference>
<dbReference type="PROSITE" id="PS50144">
    <property type="entry name" value="MATH"/>
    <property type="match status" value="1"/>
</dbReference>
<dbReference type="SMART" id="SM00225">
    <property type="entry name" value="BTB"/>
    <property type="match status" value="2"/>
</dbReference>
<dbReference type="CDD" id="cd18186">
    <property type="entry name" value="BTB_POZ_ZBTB_KLHL-like"/>
    <property type="match status" value="2"/>
</dbReference>
<feature type="domain" description="BTB" evidence="1">
    <location>
        <begin position="171"/>
        <end position="238"/>
    </location>
</feature>
<dbReference type="OrthoDB" id="6426498at2759"/>
<feature type="domain" description="BTB" evidence="1">
    <location>
        <begin position="442"/>
        <end position="503"/>
    </location>
</feature>
<dbReference type="InterPro" id="IPR011333">
    <property type="entry name" value="SKP1/BTB/POZ_sf"/>
</dbReference>
<dbReference type="Pfam" id="PF00651">
    <property type="entry name" value="BTB"/>
    <property type="match status" value="2"/>
</dbReference>
<dbReference type="SUPFAM" id="SSF54695">
    <property type="entry name" value="POZ domain"/>
    <property type="match status" value="2"/>
</dbReference>
<comment type="caution">
    <text evidence="3">The sequence shown here is derived from an EMBL/GenBank/DDBJ whole genome shotgun (WGS) entry which is preliminary data.</text>
</comment>
<dbReference type="InterPro" id="IPR000210">
    <property type="entry name" value="BTB/POZ_dom"/>
</dbReference>
<accession>A0A8X6WSK0</accession>
<dbReference type="PROSITE" id="PS50097">
    <property type="entry name" value="BTB"/>
    <property type="match status" value="2"/>
</dbReference>
<dbReference type="GO" id="GO:0030163">
    <property type="term" value="P:protein catabolic process"/>
    <property type="evidence" value="ECO:0007669"/>
    <property type="project" value="UniProtKB-ARBA"/>
</dbReference>
<reference evidence="3" key="1">
    <citation type="submission" date="2020-08" db="EMBL/GenBank/DDBJ databases">
        <title>Multicomponent nature underlies the extraordinary mechanical properties of spider dragline silk.</title>
        <authorList>
            <person name="Kono N."/>
            <person name="Nakamura H."/>
            <person name="Mori M."/>
            <person name="Yoshida Y."/>
            <person name="Ohtoshi R."/>
            <person name="Malay A.D."/>
            <person name="Moran D.A.P."/>
            <person name="Tomita M."/>
            <person name="Numata K."/>
            <person name="Arakawa K."/>
        </authorList>
    </citation>
    <scope>NUCLEOTIDE SEQUENCE</scope>
</reference>
<evidence type="ECO:0000259" key="2">
    <source>
        <dbReference type="PROSITE" id="PS50144"/>
    </source>
</evidence>
<dbReference type="CDD" id="cd00121">
    <property type="entry name" value="MATH"/>
    <property type="match status" value="1"/>
</dbReference>
<dbReference type="EMBL" id="BMAV01001301">
    <property type="protein sequence ID" value="GFY39261.1"/>
    <property type="molecule type" value="Genomic_DNA"/>
</dbReference>
<evidence type="ECO:0000259" key="1">
    <source>
        <dbReference type="PROSITE" id="PS50097"/>
    </source>
</evidence>
<feature type="domain" description="MATH" evidence="2">
    <location>
        <begin position="10"/>
        <end position="139"/>
    </location>
</feature>
<dbReference type="Proteomes" id="UP000886998">
    <property type="component" value="Unassembled WGS sequence"/>
</dbReference>
<gene>
    <name evidence="3" type="primary">X975_09447</name>
    <name evidence="3" type="ORF">TNIN_251211</name>
</gene>